<organism evidence="1 2">
    <name type="scientific">Tetradesmus obliquus</name>
    <name type="common">Green alga</name>
    <name type="synonym">Acutodesmus obliquus</name>
    <dbReference type="NCBI Taxonomy" id="3088"/>
    <lineage>
        <taxon>Eukaryota</taxon>
        <taxon>Viridiplantae</taxon>
        <taxon>Chlorophyta</taxon>
        <taxon>core chlorophytes</taxon>
        <taxon>Chlorophyceae</taxon>
        <taxon>CS clade</taxon>
        <taxon>Sphaeropleales</taxon>
        <taxon>Scenedesmaceae</taxon>
        <taxon>Tetradesmus</taxon>
    </lineage>
</organism>
<dbReference type="Proteomes" id="UP001244341">
    <property type="component" value="Chromosome 6b"/>
</dbReference>
<sequence length="120" mass="12905">MGVRKRKERFEAFVATQPFRYLYLGQHATVQQAVRTRDTALLAIYGPEAAAAHGAAWLSPGAAGSIAAEEVAAMAVKLYKKEQSSRDSLQIMATYSDDQTGSSTGMDATSGLTSFWGQLL</sequence>
<gene>
    <name evidence="1" type="ORF">OEZ85_001729</name>
</gene>
<evidence type="ECO:0000313" key="2">
    <source>
        <dbReference type="Proteomes" id="UP001244341"/>
    </source>
</evidence>
<reference evidence="1 2" key="1">
    <citation type="submission" date="2023-05" db="EMBL/GenBank/DDBJ databases">
        <title>A 100% complete, gapless, phased diploid assembly of the Scenedesmus obliquus UTEX 3031 genome.</title>
        <authorList>
            <person name="Biondi T.C."/>
            <person name="Hanschen E.R."/>
            <person name="Kwon T."/>
            <person name="Eng W."/>
            <person name="Kruse C.P.S."/>
            <person name="Koehler S.I."/>
            <person name="Kunde Y."/>
            <person name="Gleasner C.D."/>
            <person name="You Mak K.T."/>
            <person name="Polle J."/>
            <person name="Hovde B.T."/>
            <person name="Starkenburg S.R."/>
        </authorList>
    </citation>
    <scope>NUCLEOTIDE SEQUENCE [LARGE SCALE GENOMIC DNA]</scope>
    <source>
        <strain evidence="1 2">DOE0152z</strain>
    </source>
</reference>
<dbReference type="EMBL" id="CP126213">
    <property type="protein sequence ID" value="WIA15028.1"/>
    <property type="molecule type" value="Genomic_DNA"/>
</dbReference>
<keyword evidence="2" id="KW-1185">Reference proteome</keyword>
<proteinExistence type="predicted"/>
<accession>A0ABY8U0Q0</accession>
<evidence type="ECO:0000313" key="1">
    <source>
        <dbReference type="EMBL" id="WIA15028.1"/>
    </source>
</evidence>
<protein>
    <submittedName>
        <fullName evidence="1">Uncharacterized protein</fullName>
    </submittedName>
</protein>
<name>A0ABY8U0Q0_TETOB</name>